<dbReference type="PANTHER" id="PTHR47533:SF4">
    <property type="entry name" value="AB HYDROLASE-1 DOMAIN-CONTAINING PROTEIN"/>
    <property type="match status" value="1"/>
</dbReference>
<dbReference type="EMBL" id="LWCA01000950">
    <property type="protein sequence ID" value="OAF66379.1"/>
    <property type="molecule type" value="Genomic_DNA"/>
</dbReference>
<dbReference type="ESTHER" id="9metz-a0a177awl2">
    <property type="family name" value="Duf_1057"/>
</dbReference>
<dbReference type="PANTHER" id="PTHR47533">
    <property type="entry name" value="PROTEIN CBG21859"/>
    <property type="match status" value="1"/>
</dbReference>
<proteinExistence type="predicted"/>
<gene>
    <name evidence="1" type="ORF">A3Q56_05864</name>
</gene>
<reference evidence="1 2" key="1">
    <citation type="submission" date="2016-04" db="EMBL/GenBank/DDBJ databases">
        <title>The genome of Intoshia linei affirms orthonectids as highly simplified spiralians.</title>
        <authorList>
            <person name="Mikhailov K.V."/>
            <person name="Slusarev G.S."/>
            <person name="Nikitin M.A."/>
            <person name="Logacheva M.D."/>
            <person name="Penin A."/>
            <person name="Aleoshin V."/>
            <person name="Panchin Y.V."/>
        </authorList>
    </citation>
    <scope>NUCLEOTIDE SEQUENCE [LARGE SCALE GENOMIC DNA]</scope>
    <source>
        <strain evidence="1">Intl2013</strain>
        <tissue evidence="1">Whole animal</tissue>
    </source>
</reference>
<dbReference type="OrthoDB" id="6431331at2759"/>
<organism evidence="1 2">
    <name type="scientific">Intoshia linei</name>
    <dbReference type="NCBI Taxonomy" id="1819745"/>
    <lineage>
        <taxon>Eukaryota</taxon>
        <taxon>Metazoa</taxon>
        <taxon>Spiralia</taxon>
        <taxon>Lophotrochozoa</taxon>
        <taxon>Mesozoa</taxon>
        <taxon>Orthonectida</taxon>
        <taxon>Rhopaluridae</taxon>
        <taxon>Intoshia</taxon>
    </lineage>
</organism>
<dbReference type="InterPro" id="IPR029058">
    <property type="entry name" value="AB_hydrolase_fold"/>
</dbReference>
<dbReference type="Gene3D" id="3.40.50.1820">
    <property type="entry name" value="alpha/beta hydrolase"/>
    <property type="match status" value="1"/>
</dbReference>
<name>A0A177AWL2_9BILA</name>
<protein>
    <recommendedName>
        <fullName evidence="3">AB hydrolase-1 domain-containing protein</fullName>
    </recommendedName>
</protein>
<evidence type="ECO:0000313" key="2">
    <source>
        <dbReference type="Proteomes" id="UP000078046"/>
    </source>
</evidence>
<dbReference type="Pfam" id="PF06342">
    <property type="entry name" value="DUF1057"/>
    <property type="match status" value="1"/>
</dbReference>
<dbReference type="SUPFAM" id="SSF53474">
    <property type="entry name" value="alpha/beta-Hydrolases"/>
    <property type="match status" value="1"/>
</dbReference>
<dbReference type="Proteomes" id="UP000078046">
    <property type="component" value="Unassembled WGS sequence"/>
</dbReference>
<evidence type="ECO:0008006" key="3">
    <source>
        <dbReference type="Google" id="ProtNLM"/>
    </source>
</evidence>
<comment type="caution">
    <text evidence="1">The sequence shown here is derived from an EMBL/GenBank/DDBJ whole genome shotgun (WGS) entry which is preliminary data.</text>
</comment>
<dbReference type="AlphaFoldDB" id="A0A177AWL2"/>
<dbReference type="InterPro" id="IPR010463">
    <property type="entry name" value="DUF1057"/>
</dbReference>
<evidence type="ECO:0000313" key="1">
    <source>
        <dbReference type="EMBL" id="OAF66379.1"/>
    </source>
</evidence>
<accession>A0A177AWL2</accession>
<keyword evidence="2" id="KW-1185">Reference proteome</keyword>
<sequence>MLRKFKHFIDCKLIIPKIRCKYSNIASFDVHRVLVQTNKFWEESQDTMTFDVGYIDTAHNLMKSQKSRIPTVMMFHGTPETHESLINLIEPLVDNGFRVLVPNFPGIGVTFGTHPSYDDMFAHSPMEKLDFIVSFMNKIGITRLDLMMGHSAGCLPMWLLYRKMQLGCKLAIGICPVPGHTTVRSMQPYFLLKFLNNIWDTHRPLTKLFLKLYSYRKKNNFSNYSVEKIIRAIQTGANVDRPHQSLNAKLIAQEKLPILYVYSDNDPLVESKKQEEFSTLLGCNKKYKLFKKDDLEKVQKNAHYLVDSKVNELIQNNHSSLIVQSKNHLPFRNPNLANILVNLTVNIYNRLNKVS</sequence>